<evidence type="ECO:0000313" key="1">
    <source>
        <dbReference type="EMBL" id="KAK6336496.1"/>
    </source>
</evidence>
<proteinExistence type="predicted"/>
<evidence type="ECO:0000313" key="2">
    <source>
        <dbReference type="Proteomes" id="UP001375240"/>
    </source>
</evidence>
<keyword evidence="2" id="KW-1185">Reference proteome</keyword>
<organism evidence="1 2">
    <name type="scientific">Orbilia brochopaga</name>
    <dbReference type="NCBI Taxonomy" id="3140254"/>
    <lineage>
        <taxon>Eukaryota</taxon>
        <taxon>Fungi</taxon>
        <taxon>Dikarya</taxon>
        <taxon>Ascomycota</taxon>
        <taxon>Pezizomycotina</taxon>
        <taxon>Orbiliomycetes</taxon>
        <taxon>Orbiliales</taxon>
        <taxon>Orbiliaceae</taxon>
        <taxon>Orbilia</taxon>
    </lineage>
</organism>
<dbReference type="EMBL" id="JAVHNQ010000011">
    <property type="protein sequence ID" value="KAK6336496.1"/>
    <property type="molecule type" value="Genomic_DNA"/>
</dbReference>
<reference evidence="1 2" key="1">
    <citation type="submission" date="2019-10" db="EMBL/GenBank/DDBJ databases">
        <authorList>
            <person name="Palmer J.M."/>
        </authorList>
    </citation>
    <scope>NUCLEOTIDE SEQUENCE [LARGE SCALE GENOMIC DNA]</scope>
    <source>
        <strain evidence="1 2">TWF696</strain>
    </source>
</reference>
<sequence length="108" mass="12746">MDTIYIFNGDWDTDVGENLEFSWCFFIPYSKKGYMLYIVRSDGSIIREGDEEGKSEGTAGLIQEEFELLDDKYMVRIKRYGKRYDERQVFEPVVGRHYMEVFPQGDGE</sequence>
<comment type="caution">
    <text evidence="1">The sequence shown here is derived from an EMBL/GenBank/DDBJ whole genome shotgun (WGS) entry which is preliminary data.</text>
</comment>
<accession>A0AAV9U7C8</accession>
<dbReference type="Proteomes" id="UP001375240">
    <property type="component" value="Unassembled WGS sequence"/>
</dbReference>
<gene>
    <name evidence="1" type="ORF">TWF696_002046</name>
</gene>
<name>A0AAV9U7C8_9PEZI</name>
<dbReference type="AlphaFoldDB" id="A0AAV9U7C8"/>
<protein>
    <submittedName>
        <fullName evidence="1">Uncharacterized protein</fullName>
    </submittedName>
</protein>